<dbReference type="Pfam" id="PF24883">
    <property type="entry name" value="NPHP3_N"/>
    <property type="match status" value="1"/>
</dbReference>
<name>A0A2S5KPW5_9PROT</name>
<dbReference type="EMBL" id="PRLP01000041">
    <property type="protein sequence ID" value="PPC76780.1"/>
    <property type="molecule type" value="Genomic_DNA"/>
</dbReference>
<dbReference type="SUPFAM" id="SSF52540">
    <property type="entry name" value="P-loop containing nucleoside triphosphate hydrolases"/>
    <property type="match status" value="1"/>
</dbReference>
<comment type="caution">
    <text evidence="3">The sequence shown here is derived from an EMBL/GenBank/DDBJ whole genome shotgun (WGS) entry which is preliminary data.</text>
</comment>
<sequence>MIYKDIFISYSWDDTEHKNWTKYLADRLEEIHEINVSLDQYDLDSLSDKNLYMERSIFDTDLILVVITNNYNNKANNRHGGVGIETTMATSRHWEEALAVGKSNIIPILREGENIPNYLKNKFYIDFRKDEHFENSFNTLLGHIRGESKSTRPQKKYSIQNPPTTQEFTRVEDFLKINYKNRKLLFNKSDTTDFSGINRIKFELWETKSPSLQYYLFLFSNTSIEKTVQRISLLIKRNNISVSHLTVLKRNNSKKGYLAKLFKENGLTISLTELSYSEYIWEYCIDEDAKRDLGIYTRPNFIDQSLILNDDTNEDLGPAFDYFKKKLSEDEQSTANVIIAPGGTGKTTLCSNLAKFYQKESDVIPVFIESEEMKKSSALLAKKKIRSVFDLYDAYSSVCINQDNEYVFNKITFEVAILTGKLVLIIDGLDELIPLFHEGFDIESFLQSIDELHKEMNSSKLIITSRNDVISEEMVSRYSNLSKYMLLGFDDKTCKKYLDKRFGHYTNHEKMIKAAESNITPLISKDKNQRILPFIVDLLSSIVEDSQGSDSLKLESSFEDKDYKSNEELTDYLVYSILRRESVRQSIDISISEVLDIFLELALSHSDSFPVQDLKSIIDVYYPEVSHELTDKLLRNPLISVENSTCRFKYDFLSEYFNTLSVIQFITSGSRSDELVKLAAKHAFGDSNLYKDVVKYLQSKEPDSNALIKRIILQIKSNLTYDDVFKRDDYRFRAISLLVNINLDLNKSLQKSEKTEELKKIFGEKNNIHFLSIYGIAKPLDFSNTHISNSRFIGYKSFTSSKFENTKFSNCVFENINNEKIPINLDSSMFDSCQMGDLDIVIDIANNRKKENRALVEKELRTFFTSFFNRARFVDQKKSYVKFSDKVKRIDSHFFDNLLARKIIEVKLEKSDETYFQVCSEYQDSVYTLIMNNTVDDKMKIIVDTLI</sequence>
<dbReference type="Gene3D" id="3.40.50.10140">
    <property type="entry name" value="Toll/interleukin-1 receptor homology (TIR) domain"/>
    <property type="match status" value="1"/>
</dbReference>
<dbReference type="AlphaFoldDB" id="A0A2S5KPW5"/>
<dbReference type="InterPro" id="IPR056884">
    <property type="entry name" value="NPHP3-like_N"/>
</dbReference>
<dbReference type="InterPro" id="IPR013568">
    <property type="entry name" value="SEFIR_dom"/>
</dbReference>
<organism evidence="3 4">
    <name type="scientific">Proteobacteria bacterium 228</name>
    <dbReference type="NCBI Taxonomy" id="2083153"/>
    <lineage>
        <taxon>Bacteria</taxon>
        <taxon>Pseudomonadati</taxon>
        <taxon>Pseudomonadota</taxon>
    </lineage>
</organism>
<dbReference type="GO" id="GO:0007165">
    <property type="term" value="P:signal transduction"/>
    <property type="evidence" value="ECO:0007669"/>
    <property type="project" value="InterPro"/>
</dbReference>
<accession>A0A2S5KPW5</accession>
<evidence type="ECO:0000313" key="3">
    <source>
        <dbReference type="EMBL" id="PPC76780.1"/>
    </source>
</evidence>
<dbReference type="InterPro" id="IPR035897">
    <property type="entry name" value="Toll_tir_struct_dom_sf"/>
</dbReference>
<dbReference type="Proteomes" id="UP000238196">
    <property type="component" value="Unassembled WGS sequence"/>
</dbReference>
<reference evidence="3 4" key="1">
    <citation type="submission" date="2018-02" db="EMBL/GenBank/DDBJ databases">
        <title>novel marine gammaproteobacteria from coastal saline agro ecosystem.</title>
        <authorList>
            <person name="Krishnan R."/>
            <person name="Ramesh Kumar N."/>
        </authorList>
    </citation>
    <scope>NUCLEOTIDE SEQUENCE [LARGE SCALE GENOMIC DNA]</scope>
    <source>
        <strain evidence="3 4">228</strain>
    </source>
</reference>
<dbReference type="Gene3D" id="2.160.20.80">
    <property type="entry name" value="E3 ubiquitin-protein ligase SopA"/>
    <property type="match status" value="1"/>
</dbReference>
<dbReference type="Gene3D" id="3.40.50.300">
    <property type="entry name" value="P-loop containing nucleotide triphosphate hydrolases"/>
    <property type="match status" value="1"/>
</dbReference>
<dbReference type="OrthoDB" id="5149141at2"/>
<dbReference type="Pfam" id="PF13676">
    <property type="entry name" value="TIR_2"/>
    <property type="match status" value="1"/>
</dbReference>
<feature type="domain" description="SEFIR" evidence="2">
    <location>
        <begin position="3"/>
        <end position="142"/>
    </location>
</feature>
<evidence type="ECO:0000313" key="4">
    <source>
        <dbReference type="Proteomes" id="UP000238196"/>
    </source>
</evidence>
<keyword evidence="1" id="KW-0677">Repeat</keyword>
<evidence type="ECO:0000256" key="1">
    <source>
        <dbReference type="ARBA" id="ARBA00022737"/>
    </source>
</evidence>
<evidence type="ECO:0000259" key="2">
    <source>
        <dbReference type="PROSITE" id="PS51534"/>
    </source>
</evidence>
<dbReference type="InterPro" id="IPR000157">
    <property type="entry name" value="TIR_dom"/>
</dbReference>
<protein>
    <recommendedName>
        <fullName evidence="2">SEFIR domain-containing protein</fullName>
    </recommendedName>
</protein>
<gene>
    <name evidence="3" type="ORF">C4K68_13720</name>
</gene>
<proteinExistence type="predicted"/>
<dbReference type="PROSITE" id="PS51534">
    <property type="entry name" value="SEFIR"/>
    <property type="match status" value="1"/>
</dbReference>
<dbReference type="InterPro" id="IPR027417">
    <property type="entry name" value="P-loop_NTPase"/>
</dbReference>
<dbReference type="SUPFAM" id="SSF52200">
    <property type="entry name" value="Toll/Interleukin receptor TIR domain"/>
    <property type="match status" value="1"/>
</dbReference>